<protein>
    <submittedName>
        <fullName evidence="1">SRNA-binding protein</fullName>
    </submittedName>
</protein>
<evidence type="ECO:0000313" key="1">
    <source>
        <dbReference type="EMBL" id="MBB4734720.1"/>
    </source>
</evidence>
<dbReference type="RefSeq" id="WP_184240850.1">
    <property type="nucleotide sequence ID" value="NZ_JACHNA010000001.1"/>
</dbReference>
<reference evidence="1 2" key="1">
    <citation type="submission" date="2020-08" db="EMBL/GenBank/DDBJ databases">
        <title>Sequencing the genomes of 1000 actinobacteria strains.</title>
        <authorList>
            <person name="Klenk H.-P."/>
        </authorList>
    </citation>
    <scope>NUCLEOTIDE SEQUENCE [LARGE SCALE GENOMIC DNA]</scope>
    <source>
        <strain evidence="1 2">DSM 23974</strain>
    </source>
</reference>
<dbReference type="EMBL" id="JACHNA010000001">
    <property type="protein sequence ID" value="MBB4734720.1"/>
    <property type="molecule type" value="Genomic_DNA"/>
</dbReference>
<organism evidence="1 2">
    <name type="scientific">Micrococcus cohnii</name>
    <dbReference type="NCBI Taxonomy" id="993416"/>
    <lineage>
        <taxon>Bacteria</taxon>
        <taxon>Bacillati</taxon>
        <taxon>Actinomycetota</taxon>
        <taxon>Actinomycetes</taxon>
        <taxon>Micrococcales</taxon>
        <taxon>Micrococcaceae</taxon>
        <taxon>Micrococcus</taxon>
    </lineage>
</organism>
<sequence>MSKAEQQVVEAAARVRETAEAVTATKDARNAAMRDAAASGHATAAIARAARMARPQVHNIIAAGLGTVDPGDVLAAVTETAEAARQARTARHAAVQARDAVLVEVTESGAMTAARAADLAGLRPSQVSETRARARAANES</sequence>
<evidence type="ECO:0000313" key="2">
    <source>
        <dbReference type="Proteomes" id="UP000540191"/>
    </source>
</evidence>
<accession>A0A7W7GM95</accession>
<name>A0A7W7GM95_9MICC</name>
<keyword evidence="2" id="KW-1185">Reference proteome</keyword>
<dbReference type="Proteomes" id="UP000540191">
    <property type="component" value="Unassembled WGS sequence"/>
</dbReference>
<proteinExistence type="predicted"/>
<comment type="caution">
    <text evidence="1">The sequence shown here is derived from an EMBL/GenBank/DDBJ whole genome shotgun (WGS) entry which is preliminary data.</text>
</comment>
<dbReference type="AlphaFoldDB" id="A0A7W7GM95"/>
<gene>
    <name evidence="1" type="ORF">HDA30_000228</name>
</gene>